<feature type="domain" description="Sushi" evidence="4">
    <location>
        <begin position="7"/>
        <end position="78"/>
    </location>
</feature>
<dbReference type="OrthoDB" id="6086550at2759"/>
<feature type="transmembrane region" description="Helical" evidence="3">
    <location>
        <begin position="103"/>
        <end position="129"/>
    </location>
</feature>
<comment type="caution">
    <text evidence="2">Lacks conserved residue(s) required for the propagation of feature annotation.</text>
</comment>
<dbReference type="InterPro" id="IPR035976">
    <property type="entry name" value="Sushi/SCR/CCP_sf"/>
</dbReference>
<dbReference type="AlphaFoldDB" id="A0A2T7PSV7"/>
<dbReference type="EMBL" id="PZQS01000002">
    <property type="protein sequence ID" value="PVD36506.1"/>
    <property type="molecule type" value="Genomic_DNA"/>
</dbReference>
<dbReference type="Proteomes" id="UP000245119">
    <property type="component" value="Linkage Group LG2"/>
</dbReference>
<evidence type="ECO:0000313" key="6">
    <source>
        <dbReference type="Proteomes" id="UP000245119"/>
    </source>
</evidence>
<keyword evidence="3" id="KW-0812">Transmembrane</keyword>
<comment type="caution">
    <text evidence="5">The sequence shown here is derived from an EMBL/GenBank/DDBJ whole genome shotgun (WGS) entry which is preliminary data.</text>
</comment>
<protein>
    <recommendedName>
        <fullName evidence="4">Sushi domain-containing protein</fullName>
    </recommendedName>
</protein>
<keyword evidence="1" id="KW-1015">Disulfide bond</keyword>
<proteinExistence type="predicted"/>
<evidence type="ECO:0000256" key="1">
    <source>
        <dbReference type="ARBA" id="ARBA00023157"/>
    </source>
</evidence>
<dbReference type="SUPFAM" id="SSF57535">
    <property type="entry name" value="Complement control module/SCR domain"/>
    <property type="match status" value="1"/>
</dbReference>
<keyword evidence="3" id="KW-0472">Membrane</keyword>
<accession>A0A2T7PSV7</accession>
<evidence type="ECO:0000313" key="5">
    <source>
        <dbReference type="EMBL" id="PVD36506.1"/>
    </source>
</evidence>
<name>A0A2T7PSV7_POMCA</name>
<evidence type="ECO:0000256" key="3">
    <source>
        <dbReference type="SAM" id="Phobius"/>
    </source>
</evidence>
<dbReference type="Pfam" id="PF00084">
    <property type="entry name" value="Sushi"/>
    <property type="match status" value="1"/>
</dbReference>
<evidence type="ECO:0000259" key="4">
    <source>
        <dbReference type="PROSITE" id="PS50923"/>
    </source>
</evidence>
<organism evidence="5 6">
    <name type="scientific">Pomacea canaliculata</name>
    <name type="common">Golden apple snail</name>
    <dbReference type="NCBI Taxonomy" id="400727"/>
    <lineage>
        <taxon>Eukaryota</taxon>
        <taxon>Metazoa</taxon>
        <taxon>Spiralia</taxon>
        <taxon>Lophotrochozoa</taxon>
        <taxon>Mollusca</taxon>
        <taxon>Gastropoda</taxon>
        <taxon>Caenogastropoda</taxon>
        <taxon>Architaenioglossa</taxon>
        <taxon>Ampullarioidea</taxon>
        <taxon>Ampullariidae</taxon>
        <taxon>Pomacea</taxon>
    </lineage>
</organism>
<evidence type="ECO:0000256" key="2">
    <source>
        <dbReference type="PROSITE-ProRule" id="PRU00302"/>
    </source>
</evidence>
<reference evidence="5 6" key="1">
    <citation type="submission" date="2018-04" db="EMBL/GenBank/DDBJ databases">
        <title>The genome of golden apple snail Pomacea canaliculata provides insight into stress tolerance and invasive adaptation.</title>
        <authorList>
            <person name="Liu C."/>
            <person name="Liu B."/>
            <person name="Ren Y."/>
            <person name="Zhang Y."/>
            <person name="Wang H."/>
            <person name="Li S."/>
            <person name="Jiang F."/>
            <person name="Yin L."/>
            <person name="Zhang G."/>
            <person name="Qian W."/>
            <person name="Fan W."/>
        </authorList>
    </citation>
    <scope>NUCLEOTIDE SEQUENCE [LARGE SCALE GENOMIC DNA]</scope>
    <source>
        <strain evidence="5">SZHN2017</strain>
        <tissue evidence="5">Muscle</tissue>
    </source>
</reference>
<dbReference type="PROSITE" id="PS50923">
    <property type="entry name" value="SUSHI"/>
    <property type="match status" value="1"/>
</dbReference>
<sequence>MAAKATVQCPDLASASMDAVILTKENVASLKVDSSRTEPGTVVNISCLAAPQFRLVGATTLTCLANGQWDKTIPVCVPAAGSQSTNMNTVSATNNTTGSDISMLPMIVIAGIVGVIFLSLAVVMVVVLVQRGRQRNSHSKRRLDDLPADRWHMRSDPVPLDIGDIVDNVSSRCPPGPHVHGS</sequence>
<gene>
    <name evidence="5" type="ORF">C0Q70_03490</name>
</gene>
<dbReference type="CDD" id="cd00033">
    <property type="entry name" value="CCP"/>
    <property type="match status" value="1"/>
</dbReference>
<keyword evidence="3" id="KW-1133">Transmembrane helix</keyword>
<dbReference type="InterPro" id="IPR000436">
    <property type="entry name" value="Sushi_SCR_CCP_dom"/>
</dbReference>
<dbReference type="Gene3D" id="2.10.70.10">
    <property type="entry name" value="Complement Module, domain 1"/>
    <property type="match status" value="1"/>
</dbReference>
<keyword evidence="6" id="KW-1185">Reference proteome</keyword>
<keyword evidence="2" id="KW-0768">Sushi</keyword>